<proteinExistence type="predicted"/>
<sequence>MLLNSHLTVRGWQHAGMTTDIALPDSPGGSTGLRGVLAEPDGPGPHPGVVVVHEAFGVDDVMRRQVERLAAAGFTALMPDLFSQGGARRCLVSTMRAMLSGEGRAYVDIETARAHLAARPDATGSVGVIGFCMGGGFALMTAAGHGFAAASANYGQLPRHLDDALEGACPVVASYGAKDASLRGAASKLAGALARQGVAHDVKEYADAGHSFLNDARNLPGPAFGGWFAERVLHVGPEPDSAADAWRRIEAFFDEHLR</sequence>
<evidence type="ECO:0000313" key="2">
    <source>
        <dbReference type="EMBL" id="KAJ1684116.1"/>
    </source>
</evidence>
<gene>
    <name evidence="2" type="ORF">LUZ63_020685</name>
</gene>
<name>A0A9P9Z912_9POAL</name>
<dbReference type="Gene3D" id="3.40.50.1820">
    <property type="entry name" value="alpha/beta hydrolase"/>
    <property type="match status" value="1"/>
</dbReference>
<evidence type="ECO:0000313" key="3">
    <source>
        <dbReference type="Proteomes" id="UP001151287"/>
    </source>
</evidence>
<dbReference type="InterPro" id="IPR029058">
    <property type="entry name" value="AB_hydrolase_fold"/>
</dbReference>
<feature type="domain" description="Dienelactone hydrolase" evidence="1">
    <location>
        <begin position="33"/>
        <end position="256"/>
    </location>
</feature>
<dbReference type="AlphaFoldDB" id="A0A9P9Z912"/>
<comment type="caution">
    <text evidence="2">The sequence shown here is derived from an EMBL/GenBank/DDBJ whole genome shotgun (WGS) entry which is preliminary data.</text>
</comment>
<dbReference type="Proteomes" id="UP001151287">
    <property type="component" value="Unassembled WGS sequence"/>
</dbReference>
<evidence type="ECO:0000259" key="1">
    <source>
        <dbReference type="Pfam" id="PF01738"/>
    </source>
</evidence>
<dbReference type="PANTHER" id="PTHR46623:SF6">
    <property type="entry name" value="ALPHA_BETA-HYDROLASES SUPERFAMILY PROTEIN"/>
    <property type="match status" value="1"/>
</dbReference>
<dbReference type="GO" id="GO:0016787">
    <property type="term" value="F:hydrolase activity"/>
    <property type="evidence" value="ECO:0007669"/>
    <property type="project" value="InterPro"/>
</dbReference>
<dbReference type="InterPro" id="IPR002925">
    <property type="entry name" value="Dienelactn_hydro"/>
</dbReference>
<reference evidence="2" key="1">
    <citation type="journal article" date="2022" name="Cell">
        <title>Repeat-based holocentromeres influence genome architecture and karyotype evolution.</title>
        <authorList>
            <person name="Hofstatter P.G."/>
            <person name="Thangavel G."/>
            <person name="Lux T."/>
            <person name="Neumann P."/>
            <person name="Vondrak T."/>
            <person name="Novak P."/>
            <person name="Zhang M."/>
            <person name="Costa L."/>
            <person name="Castellani M."/>
            <person name="Scott A."/>
            <person name="Toegelov H."/>
            <person name="Fuchs J."/>
            <person name="Mata-Sucre Y."/>
            <person name="Dias Y."/>
            <person name="Vanzela A.L.L."/>
            <person name="Huettel B."/>
            <person name="Almeida C.C.S."/>
            <person name="Simkova H."/>
            <person name="Souza G."/>
            <person name="Pedrosa-Harand A."/>
            <person name="Macas J."/>
            <person name="Mayer K.F.X."/>
            <person name="Houben A."/>
            <person name="Marques A."/>
        </authorList>
    </citation>
    <scope>NUCLEOTIDE SEQUENCE</scope>
    <source>
        <strain evidence="2">RhyBre1mFocal</strain>
    </source>
</reference>
<accession>A0A9P9Z912</accession>
<organism evidence="2 3">
    <name type="scientific">Rhynchospora breviuscula</name>
    <dbReference type="NCBI Taxonomy" id="2022672"/>
    <lineage>
        <taxon>Eukaryota</taxon>
        <taxon>Viridiplantae</taxon>
        <taxon>Streptophyta</taxon>
        <taxon>Embryophyta</taxon>
        <taxon>Tracheophyta</taxon>
        <taxon>Spermatophyta</taxon>
        <taxon>Magnoliopsida</taxon>
        <taxon>Liliopsida</taxon>
        <taxon>Poales</taxon>
        <taxon>Cyperaceae</taxon>
        <taxon>Cyperoideae</taxon>
        <taxon>Rhynchosporeae</taxon>
        <taxon>Rhynchospora</taxon>
    </lineage>
</organism>
<protein>
    <recommendedName>
        <fullName evidence="1">Dienelactone hydrolase domain-containing protein</fullName>
    </recommendedName>
</protein>
<dbReference type="PANTHER" id="PTHR46623">
    <property type="entry name" value="CARBOXYMETHYLENEBUTENOLIDASE-RELATED"/>
    <property type="match status" value="1"/>
</dbReference>
<dbReference type="InterPro" id="IPR051049">
    <property type="entry name" value="Dienelactone_hydrolase-like"/>
</dbReference>
<dbReference type="Pfam" id="PF01738">
    <property type="entry name" value="DLH"/>
    <property type="match status" value="1"/>
</dbReference>
<dbReference type="EMBL" id="JAMQYH010000043">
    <property type="protein sequence ID" value="KAJ1684116.1"/>
    <property type="molecule type" value="Genomic_DNA"/>
</dbReference>
<dbReference type="SUPFAM" id="SSF53474">
    <property type="entry name" value="alpha/beta-Hydrolases"/>
    <property type="match status" value="1"/>
</dbReference>
<keyword evidence="3" id="KW-1185">Reference proteome</keyword>